<dbReference type="InterPro" id="IPR050297">
    <property type="entry name" value="LipidA_mod_glycosyltrf_83"/>
</dbReference>
<name>A0A517RK60_9PLAN</name>
<keyword evidence="5 8" id="KW-0812">Transmembrane</keyword>
<feature type="transmembrane region" description="Helical" evidence="8">
    <location>
        <begin position="317"/>
        <end position="333"/>
    </location>
</feature>
<gene>
    <name evidence="9" type="ORF">Pan241w_43740</name>
</gene>
<keyword evidence="10" id="KW-1185">Reference proteome</keyword>
<feature type="transmembrane region" description="Helical" evidence="8">
    <location>
        <begin position="345"/>
        <end position="362"/>
    </location>
</feature>
<keyword evidence="3" id="KW-0328">Glycosyltransferase</keyword>
<reference evidence="9 10" key="1">
    <citation type="submission" date="2019-02" db="EMBL/GenBank/DDBJ databases">
        <title>Deep-cultivation of Planctomycetes and their phenomic and genomic characterization uncovers novel biology.</title>
        <authorList>
            <person name="Wiegand S."/>
            <person name="Jogler M."/>
            <person name="Boedeker C."/>
            <person name="Pinto D."/>
            <person name="Vollmers J."/>
            <person name="Rivas-Marin E."/>
            <person name="Kohn T."/>
            <person name="Peeters S.H."/>
            <person name="Heuer A."/>
            <person name="Rast P."/>
            <person name="Oberbeckmann S."/>
            <person name="Bunk B."/>
            <person name="Jeske O."/>
            <person name="Meyerdierks A."/>
            <person name="Storesund J.E."/>
            <person name="Kallscheuer N."/>
            <person name="Luecker S."/>
            <person name="Lage O.M."/>
            <person name="Pohl T."/>
            <person name="Merkel B.J."/>
            <person name="Hornburger P."/>
            <person name="Mueller R.-W."/>
            <person name="Bruemmer F."/>
            <person name="Labrenz M."/>
            <person name="Spormann A.M."/>
            <person name="Op den Camp H."/>
            <person name="Overmann J."/>
            <person name="Amann R."/>
            <person name="Jetten M.S.M."/>
            <person name="Mascher T."/>
            <person name="Medema M.H."/>
            <person name="Devos D.P."/>
            <person name="Kaster A.-K."/>
            <person name="Ovreas L."/>
            <person name="Rohde M."/>
            <person name="Galperin M.Y."/>
            <person name="Jogler C."/>
        </authorList>
    </citation>
    <scope>NUCLEOTIDE SEQUENCE [LARGE SCALE GENOMIC DNA]</scope>
    <source>
        <strain evidence="9 10">Pan241w</strain>
    </source>
</reference>
<dbReference type="GO" id="GO:0005886">
    <property type="term" value="C:plasma membrane"/>
    <property type="evidence" value="ECO:0007669"/>
    <property type="project" value="UniProtKB-SubCell"/>
</dbReference>
<keyword evidence="6 8" id="KW-1133">Transmembrane helix</keyword>
<keyword evidence="7 8" id="KW-0472">Membrane</keyword>
<dbReference type="KEGG" id="gaz:Pan241w_43740"/>
<evidence type="ECO:0000256" key="3">
    <source>
        <dbReference type="ARBA" id="ARBA00022676"/>
    </source>
</evidence>
<evidence type="ECO:0000313" key="10">
    <source>
        <dbReference type="Proteomes" id="UP000317171"/>
    </source>
</evidence>
<dbReference type="RefSeq" id="WP_145219594.1">
    <property type="nucleotide sequence ID" value="NZ_CP036269.1"/>
</dbReference>
<evidence type="ECO:0000256" key="1">
    <source>
        <dbReference type="ARBA" id="ARBA00004651"/>
    </source>
</evidence>
<feature type="transmembrane region" description="Helical" evidence="8">
    <location>
        <begin position="88"/>
        <end position="109"/>
    </location>
</feature>
<feature type="transmembrane region" description="Helical" evidence="8">
    <location>
        <begin position="231"/>
        <end position="253"/>
    </location>
</feature>
<evidence type="ECO:0000256" key="4">
    <source>
        <dbReference type="ARBA" id="ARBA00022679"/>
    </source>
</evidence>
<feature type="transmembrane region" description="Helical" evidence="8">
    <location>
        <begin position="14"/>
        <end position="31"/>
    </location>
</feature>
<keyword evidence="2" id="KW-1003">Cell membrane</keyword>
<evidence type="ECO:0008006" key="11">
    <source>
        <dbReference type="Google" id="ProtNLM"/>
    </source>
</evidence>
<feature type="transmembrane region" description="Helical" evidence="8">
    <location>
        <begin position="292"/>
        <end position="311"/>
    </location>
</feature>
<sequence>MPQTIPQKESRQKVYYTGIVFALILLLALFLRTRYLTQVTYLFDESFSLKMTEFSWIELWQRVSQDTHPPLSFILLKLWGLLFGKSMLASRLFSVTFGILTIAGMFLFIKEAYSTRDELCSDKQNNMPLTAALLTAAFIALNPLQASWSMIARMYSLGTCLAAFSSWFLMCALHQKAPGGQNWILFTLTATALAYTHHFGLFIVTAQYFFATGYLWFQSPTSKYQDRILQLKPVFLSAVFFFWMWQPVLISFLDQSQRVDKLFYTRDIQLKDVGYTFYRLLIGEHWSPNMTLAGLAIAQLVFLGLLVLLLGRCSADLYIFLVVTITFLMAVLYSVTSRNIFKPRYFLYVQLFIFAAAAVLISRIPNKFLKYSVMTSALGGLALCSFWNDQLRLAKSQLPGMHAAISHFDNKSKNSAPLIVCNPLLYTTVITCTSNRDRVFNYSRDKGQEFPYFQGSSVMLDSDYISNPKIDKSYTEWIWTLDENRWLKIKVPISHQWKLVKEQSFPDYYCEPVLRLYERILPPKDQR</sequence>
<dbReference type="EMBL" id="CP036269">
    <property type="protein sequence ID" value="QDT44266.1"/>
    <property type="molecule type" value="Genomic_DNA"/>
</dbReference>
<feature type="transmembrane region" description="Helical" evidence="8">
    <location>
        <begin position="185"/>
        <end position="211"/>
    </location>
</feature>
<feature type="transmembrane region" description="Helical" evidence="8">
    <location>
        <begin position="129"/>
        <end position="148"/>
    </location>
</feature>
<evidence type="ECO:0000256" key="5">
    <source>
        <dbReference type="ARBA" id="ARBA00022692"/>
    </source>
</evidence>
<dbReference type="GO" id="GO:0009103">
    <property type="term" value="P:lipopolysaccharide biosynthetic process"/>
    <property type="evidence" value="ECO:0007669"/>
    <property type="project" value="UniProtKB-ARBA"/>
</dbReference>
<comment type="subcellular location">
    <subcellularLocation>
        <location evidence="1">Cell membrane</location>
        <topology evidence="1">Multi-pass membrane protein</topology>
    </subcellularLocation>
</comment>
<evidence type="ECO:0000256" key="2">
    <source>
        <dbReference type="ARBA" id="ARBA00022475"/>
    </source>
</evidence>
<evidence type="ECO:0000313" key="9">
    <source>
        <dbReference type="EMBL" id="QDT44266.1"/>
    </source>
</evidence>
<dbReference type="PANTHER" id="PTHR33908">
    <property type="entry name" value="MANNOSYLTRANSFERASE YKCB-RELATED"/>
    <property type="match status" value="1"/>
</dbReference>
<evidence type="ECO:0000256" key="7">
    <source>
        <dbReference type="ARBA" id="ARBA00023136"/>
    </source>
</evidence>
<proteinExistence type="predicted"/>
<organism evidence="9 10">
    <name type="scientific">Gimesia alba</name>
    <dbReference type="NCBI Taxonomy" id="2527973"/>
    <lineage>
        <taxon>Bacteria</taxon>
        <taxon>Pseudomonadati</taxon>
        <taxon>Planctomycetota</taxon>
        <taxon>Planctomycetia</taxon>
        <taxon>Planctomycetales</taxon>
        <taxon>Planctomycetaceae</taxon>
        <taxon>Gimesia</taxon>
    </lineage>
</organism>
<dbReference type="GO" id="GO:0016763">
    <property type="term" value="F:pentosyltransferase activity"/>
    <property type="evidence" value="ECO:0007669"/>
    <property type="project" value="TreeGrafter"/>
</dbReference>
<dbReference type="AlphaFoldDB" id="A0A517RK60"/>
<evidence type="ECO:0000256" key="8">
    <source>
        <dbReference type="SAM" id="Phobius"/>
    </source>
</evidence>
<dbReference type="Proteomes" id="UP000317171">
    <property type="component" value="Chromosome"/>
</dbReference>
<evidence type="ECO:0000256" key="6">
    <source>
        <dbReference type="ARBA" id="ARBA00022989"/>
    </source>
</evidence>
<accession>A0A517RK60</accession>
<dbReference type="OrthoDB" id="287608at2"/>
<dbReference type="PANTHER" id="PTHR33908:SF11">
    <property type="entry name" value="MEMBRANE PROTEIN"/>
    <property type="match status" value="1"/>
</dbReference>
<protein>
    <recommendedName>
        <fullName evidence="11">Glycosyltransferase RgtA/B/C/D-like domain-containing protein</fullName>
    </recommendedName>
</protein>
<keyword evidence="4" id="KW-0808">Transferase</keyword>